<feature type="region of interest" description="Disordered" evidence="7">
    <location>
        <begin position="598"/>
        <end position="636"/>
    </location>
</feature>
<evidence type="ECO:0000256" key="1">
    <source>
        <dbReference type="ARBA" id="ARBA00007416"/>
    </source>
</evidence>
<dbReference type="SUPFAM" id="SSF57903">
    <property type="entry name" value="FYVE/PHD zinc finger"/>
    <property type="match status" value="1"/>
</dbReference>
<dbReference type="OrthoDB" id="166746at2759"/>
<organism evidence="9 10">
    <name type="scientific">Lojkania enalia</name>
    <dbReference type="NCBI Taxonomy" id="147567"/>
    <lineage>
        <taxon>Eukaryota</taxon>
        <taxon>Fungi</taxon>
        <taxon>Dikarya</taxon>
        <taxon>Ascomycota</taxon>
        <taxon>Pezizomycotina</taxon>
        <taxon>Dothideomycetes</taxon>
        <taxon>Pleosporomycetidae</taxon>
        <taxon>Pleosporales</taxon>
        <taxon>Pleosporales incertae sedis</taxon>
        <taxon>Lojkania</taxon>
    </lineage>
</organism>
<keyword evidence="2" id="KW-0479">Metal-binding</keyword>
<name>A0A9P4N0S7_9PLEO</name>
<dbReference type="Proteomes" id="UP000800093">
    <property type="component" value="Unassembled WGS sequence"/>
</dbReference>
<feature type="compositionally biased region" description="Basic and acidic residues" evidence="7">
    <location>
        <begin position="625"/>
        <end position="636"/>
    </location>
</feature>
<proteinExistence type="inferred from homology"/>
<dbReference type="GO" id="GO:0016586">
    <property type="term" value="C:RSC-type complex"/>
    <property type="evidence" value="ECO:0007669"/>
    <property type="project" value="TreeGrafter"/>
</dbReference>
<keyword evidence="10" id="KW-1185">Reference proteome</keyword>
<reference evidence="10" key="1">
    <citation type="journal article" date="2020" name="Stud. Mycol.">
        <title>101 Dothideomycetes genomes: A test case for predicting lifestyles and emergence of pathogens.</title>
        <authorList>
            <person name="Haridas S."/>
            <person name="Albert R."/>
            <person name="Binder M."/>
            <person name="Bloem J."/>
            <person name="LaButti K."/>
            <person name="Salamov A."/>
            <person name="Andreopoulos B."/>
            <person name="Baker S."/>
            <person name="Barry K."/>
            <person name="Bills G."/>
            <person name="Bluhm B."/>
            <person name="Cannon C."/>
            <person name="Castanera R."/>
            <person name="Culley D."/>
            <person name="Daum C."/>
            <person name="Ezra D."/>
            <person name="Gonzalez J."/>
            <person name="Henrissat B."/>
            <person name="Kuo A."/>
            <person name="Liang C."/>
            <person name="Lipzen A."/>
            <person name="Lutzoni F."/>
            <person name="Magnuson J."/>
            <person name="Mondo S."/>
            <person name="Nolan M."/>
            <person name="Ohm R."/>
            <person name="Pangilinan J."/>
            <person name="Park H.-J."/>
            <person name="Ramirez L."/>
            <person name="Alfaro M."/>
            <person name="Sun H."/>
            <person name="Tritt A."/>
            <person name="Yoshinaga Y."/>
            <person name="Zwiers L.-H."/>
            <person name="Turgeon B."/>
            <person name="Goodwin S."/>
            <person name="Spatafora J."/>
            <person name="Crous P."/>
            <person name="Grigoriev I."/>
        </authorList>
    </citation>
    <scope>NUCLEOTIDE SEQUENCE [LARGE SCALE GENOMIC DNA]</scope>
    <source>
        <strain evidence="10">CBS 304.66</strain>
    </source>
</reference>
<dbReference type="CDD" id="cd21552">
    <property type="entry name" value="VEFS-box_ctSUZ12-like"/>
    <property type="match status" value="1"/>
</dbReference>
<accession>A0A9P4N0S7</accession>
<dbReference type="Pfam" id="PF09733">
    <property type="entry name" value="VEFS-Box"/>
    <property type="match status" value="1"/>
</dbReference>
<keyword evidence="5" id="KW-0805">Transcription regulation</keyword>
<dbReference type="GO" id="GO:0008270">
    <property type="term" value="F:zinc ion binding"/>
    <property type="evidence" value="ECO:0007669"/>
    <property type="project" value="UniProtKB-KW"/>
</dbReference>
<dbReference type="InterPro" id="IPR019786">
    <property type="entry name" value="Zinc_finger_PHD-type_CS"/>
</dbReference>
<dbReference type="InterPro" id="IPR013083">
    <property type="entry name" value="Znf_RING/FYVE/PHD"/>
</dbReference>
<dbReference type="Gene3D" id="3.30.40.10">
    <property type="entry name" value="Zinc/RING finger domain, C3HC4 (zinc finger)"/>
    <property type="match status" value="1"/>
</dbReference>
<evidence type="ECO:0000256" key="5">
    <source>
        <dbReference type="ARBA" id="ARBA00023015"/>
    </source>
</evidence>
<evidence type="ECO:0000259" key="8">
    <source>
        <dbReference type="PROSITE" id="PS00028"/>
    </source>
</evidence>
<dbReference type="PANTHER" id="PTHR22597:SF0">
    <property type="entry name" value="POLYCOMB PROTEIN SUZ12"/>
    <property type="match status" value="1"/>
</dbReference>
<keyword evidence="6" id="KW-0804">Transcription</keyword>
<feature type="compositionally biased region" description="Polar residues" evidence="7">
    <location>
        <begin position="609"/>
        <end position="624"/>
    </location>
</feature>
<dbReference type="AlphaFoldDB" id="A0A9P4N0S7"/>
<dbReference type="InterPro" id="IPR019135">
    <property type="entry name" value="Polycomb_protein_VEFS-Box"/>
</dbReference>
<evidence type="ECO:0000256" key="6">
    <source>
        <dbReference type="ARBA" id="ARBA00023163"/>
    </source>
</evidence>
<sequence length="755" mass="86993">MQNMLGRQDVELQHLYGGNVLFYGFLRSNRSPGFLQRNLKRIFELHRLEFSPELCSGVAPPGSEHGPRLTWRMPPVEQINREIAKKRLIVRLGEIKPLNSTTFLDRPPREQTPLFRTEVVVWITFTDSRVEKKIHEEKRLGYIVGIQNGRQKKFHFDIPKFVVDLDKLKLEERLQYADKYMMMVAINFKDSTQSEDFYSHIDLQDKNEDERPATRLLARCPNIINVTETRPLLQLCYKRGKEAGSEASLNYGVSLSMDWGTSSDFSILATINQRAKAGLRDRQHRLPPREINPSIPKPEITWVTPEHTLKRSRVECIHCLLQFSRVSELRVHLHSCHHHFKYMFVNEKTTASTIYWKIVSREARKEVNQCAHSETSKPQDVPICAASISFDEVSLLNQGDEDREQAARLQKQATSLITKSTSDGISQTKHLDDVKPMPLKRKRKYRVPKAPDGITFFRTASKRPLEEGEYLSESDDDVDEEWLRLRKRHIIMNDLRIPEPAKRLLFELDEHIRKEQLNGDAHLGDAIVRFARTKGDYLWENDLVTEFKKKIDELLEDRLISADFHAGCVDIVNQQRPCPSQEARQRLLDRSPVIAGTSAPLRSPLSPAVSANINGARPASQQNPRRPEKSIDKGKAKVNSLDEIRLFTQQTDISGDEEILDTVSRAEIPVQNPPATNMKPVPGECLCGDDAHASYNNKAIVCCESIDCVRMAFHVECVMKHWKPKETPNLRRYDWYCKDCEMDPEIETGPKMWYS</sequence>
<evidence type="ECO:0000256" key="2">
    <source>
        <dbReference type="ARBA" id="ARBA00022723"/>
    </source>
</evidence>
<protein>
    <recommendedName>
        <fullName evidence="8">C2H2-type domain-containing protein</fullName>
    </recommendedName>
</protein>
<keyword evidence="4" id="KW-0862">Zinc</keyword>
<dbReference type="PROSITE" id="PS00028">
    <property type="entry name" value="ZINC_FINGER_C2H2_1"/>
    <property type="match status" value="1"/>
</dbReference>
<keyword evidence="3" id="KW-0863">Zinc-finger</keyword>
<dbReference type="PROSITE" id="PS01359">
    <property type="entry name" value="ZF_PHD_1"/>
    <property type="match status" value="1"/>
</dbReference>
<evidence type="ECO:0000256" key="7">
    <source>
        <dbReference type="SAM" id="MobiDB-lite"/>
    </source>
</evidence>
<dbReference type="EMBL" id="ML986653">
    <property type="protein sequence ID" value="KAF2261672.1"/>
    <property type="molecule type" value="Genomic_DNA"/>
</dbReference>
<evidence type="ECO:0000313" key="9">
    <source>
        <dbReference type="EMBL" id="KAF2261672.1"/>
    </source>
</evidence>
<dbReference type="InterPro" id="IPR011011">
    <property type="entry name" value="Znf_FYVE_PHD"/>
</dbReference>
<evidence type="ECO:0000256" key="4">
    <source>
        <dbReference type="ARBA" id="ARBA00022833"/>
    </source>
</evidence>
<dbReference type="InterPro" id="IPR013087">
    <property type="entry name" value="Znf_C2H2_type"/>
</dbReference>
<dbReference type="PANTHER" id="PTHR22597">
    <property type="entry name" value="POLYCOMB GROUP PROTEIN"/>
    <property type="match status" value="1"/>
</dbReference>
<comment type="similarity">
    <text evidence="1">Belongs to the VEFS (VRN2-EMF2-FIS2-SU(Z)12) family.</text>
</comment>
<gene>
    <name evidence="9" type="ORF">CC78DRAFT_570383</name>
</gene>
<comment type="caution">
    <text evidence="9">The sequence shown here is derived from an EMBL/GenBank/DDBJ whole genome shotgun (WGS) entry which is preliminary data.</text>
</comment>
<feature type="domain" description="C2H2-type" evidence="8">
    <location>
        <begin position="316"/>
        <end position="338"/>
    </location>
</feature>
<evidence type="ECO:0000256" key="3">
    <source>
        <dbReference type="ARBA" id="ARBA00022771"/>
    </source>
</evidence>
<dbReference type="GO" id="GO:0031490">
    <property type="term" value="F:chromatin DNA binding"/>
    <property type="evidence" value="ECO:0007669"/>
    <property type="project" value="TreeGrafter"/>
</dbReference>
<evidence type="ECO:0000313" key="10">
    <source>
        <dbReference type="Proteomes" id="UP000800093"/>
    </source>
</evidence>